<feature type="compositionally biased region" description="Basic and acidic residues" evidence="1">
    <location>
        <begin position="10"/>
        <end position="20"/>
    </location>
</feature>
<dbReference type="HOGENOM" id="CLU_105796_0_0_6"/>
<sequence>MVNAAQRTRVKVEADSRPSVDTHPPGVQPSPGTGRPRHHNFMLCVVLAVPACTLASGWYRSFYKTEKSITGRRAHNPIHPGGCHRRCSSLFCGETNRPCRVDMMRSSKMASERSTNVQEFIGELDGGVFETKIGAVLSEVASGVMNTKTKGKVSLNLEIEPFDENRVKIKHKLSYVRPTNRGKISEEDTTETPMYVNRGGRLTILQEDQGQLLTLAGEPDGKLRAAGH</sequence>
<protein>
    <submittedName>
        <fullName evidence="3">Uncharacterized protein</fullName>
    </submittedName>
</protein>
<keyword evidence="2" id="KW-0812">Transmembrane</keyword>
<dbReference type="eggNOG" id="ENOG5030WBS">
    <property type="taxonomic scope" value="Bacteria"/>
</dbReference>
<keyword evidence="2" id="KW-0472">Membrane</keyword>
<accession>A0A0H2VC90</accession>
<gene>
    <name evidence="3" type="ordered locus">c3200</name>
</gene>
<keyword evidence="2" id="KW-1133">Transmembrane helix</keyword>
<name>A0A0H2VC90_ECOL6</name>
<feature type="transmembrane region" description="Helical" evidence="2">
    <location>
        <begin position="40"/>
        <end position="59"/>
    </location>
</feature>
<dbReference type="Proteomes" id="UP000001410">
    <property type="component" value="Chromosome"/>
</dbReference>
<keyword evidence="4" id="KW-1185">Reference proteome</keyword>
<dbReference type="EMBL" id="AE014075">
    <property type="protein sequence ID" value="AAN81652.1"/>
    <property type="molecule type" value="Genomic_DNA"/>
</dbReference>
<dbReference type="KEGG" id="ecc:c3200"/>
<reference evidence="3 4" key="1">
    <citation type="journal article" date="2002" name="Proc. Natl. Acad. Sci. U.S.A.">
        <title>Extensive mosaic structure revealed by the complete genome sequence of uropathogenic Escherichia coli.</title>
        <authorList>
            <person name="Welch R.A."/>
            <person name="Burland V."/>
            <person name="Plunkett G.III."/>
            <person name="Redford P."/>
            <person name="Roesch P."/>
            <person name="Rasko D."/>
            <person name="Buckles E.L."/>
            <person name="Liou S.R."/>
            <person name="Boutin A."/>
            <person name="Hackett J."/>
            <person name="Stroud D."/>
            <person name="Mayhew G.F."/>
            <person name="Rose D.J."/>
            <person name="Zhou S."/>
            <person name="Schwartz D.C."/>
            <person name="Perna N.T."/>
            <person name="Mobley H.L."/>
            <person name="Donnenberg M.S."/>
            <person name="Blattner F.R."/>
        </authorList>
    </citation>
    <scope>NUCLEOTIDE SEQUENCE [LARGE SCALE GENOMIC DNA]</scope>
    <source>
        <strain evidence="4">CFT073 / ATCC 700928 / UPEC</strain>
    </source>
</reference>
<evidence type="ECO:0000313" key="3">
    <source>
        <dbReference type="EMBL" id="AAN81652.1"/>
    </source>
</evidence>
<organism evidence="3 4">
    <name type="scientific">Escherichia coli O6:H1 (strain CFT073 / ATCC 700928 / UPEC)</name>
    <dbReference type="NCBI Taxonomy" id="199310"/>
    <lineage>
        <taxon>Bacteria</taxon>
        <taxon>Pseudomonadati</taxon>
        <taxon>Pseudomonadota</taxon>
        <taxon>Gammaproteobacteria</taxon>
        <taxon>Enterobacterales</taxon>
        <taxon>Enterobacteriaceae</taxon>
        <taxon>Escherichia</taxon>
    </lineage>
</organism>
<proteinExistence type="predicted"/>
<evidence type="ECO:0000256" key="1">
    <source>
        <dbReference type="SAM" id="MobiDB-lite"/>
    </source>
</evidence>
<evidence type="ECO:0000256" key="2">
    <source>
        <dbReference type="SAM" id="Phobius"/>
    </source>
</evidence>
<dbReference type="AlphaFoldDB" id="A0A0H2VC90"/>
<evidence type="ECO:0000313" key="4">
    <source>
        <dbReference type="Proteomes" id="UP000001410"/>
    </source>
</evidence>
<dbReference type="STRING" id="199310.c3200"/>
<feature type="region of interest" description="Disordered" evidence="1">
    <location>
        <begin position="1"/>
        <end position="34"/>
    </location>
</feature>